<dbReference type="Proteomes" id="UP000033103">
    <property type="component" value="Chromosome"/>
</dbReference>
<dbReference type="Gene3D" id="3.30.2010.10">
    <property type="entry name" value="Metalloproteases ('zincins'), catalytic domain"/>
    <property type="match status" value="1"/>
</dbReference>
<dbReference type="PATRIC" id="fig|1069640.6.peg.1206"/>
<sequence length="225" mass="26896">MKILGYEIERKRVKNINVRIRQDGSVYISAPLNLHEKYIEDFLIKKRDWIEKNVSTFKKFTNAKNNLELYTDTSFILYLGKIYTLRVFQSQKFLININENVVEIHTDKVDKESIKNIVYTKIYYANAKILFKKRMDYYLNLTNNGSIKELRLSVMKTKWGICTPAKRKITLNIELMKKSLTEIDSVIIHEIAHLVHPNHSKDFYLYIDKYFKNYKEINKKLNKIL</sequence>
<dbReference type="CDD" id="cd07344">
    <property type="entry name" value="M48_yhfN_like"/>
    <property type="match status" value="1"/>
</dbReference>
<name>A0A0E3ZBX5_9FUSO</name>
<reference evidence="2 3" key="1">
    <citation type="journal article" date="2012" name="BMC Genomics">
        <title>Genomic sequence analysis and characterization of Sneathia amnii sp. nov.</title>
        <authorList>
            <consortium name="Vaginal Microbiome Consortium (additional members)"/>
            <person name="Harwich M.D.Jr."/>
            <person name="Serrano M.G."/>
            <person name="Fettweis J.M."/>
            <person name="Alves J.M."/>
            <person name="Reimers M.A."/>
            <person name="Buck G.A."/>
            <person name="Jefferson K.K."/>
        </authorList>
    </citation>
    <scope>NUCLEOTIDE SEQUENCE [LARGE SCALE GENOMIC DNA]</scope>
    <source>
        <strain evidence="2 3">SN35</strain>
    </source>
</reference>
<protein>
    <recommendedName>
        <fullName evidence="1">YgjP-like metallopeptidase domain-containing protein</fullName>
    </recommendedName>
</protein>
<dbReference type="PANTHER" id="PTHR30399">
    <property type="entry name" value="UNCHARACTERIZED PROTEIN YGJP"/>
    <property type="match status" value="1"/>
</dbReference>
<keyword evidence="3" id="KW-1185">Reference proteome</keyword>
<dbReference type="HOGENOM" id="CLU_065947_1_1_0"/>
<dbReference type="STRING" id="187101.VC03_06075"/>
<organism evidence="2 3">
    <name type="scientific">Sneathia vaginalis</name>
    <dbReference type="NCBI Taxonomy" id="187101"/>
    <lineage>
        <taxon>Bacteria</taxon>
        <taxon>Fusobacteriati</taxon>
        <taxon>Fusobacteriota</taxon>
        <taxon>Fusobacteriia</taxon>
        <taxon>Fusobacteriales</taxon>
        <taxon>Leptotrichiaceae</taxon>
        <taxon>Sneathia</taxon>
    </lineage>
</organism>
<feature type="domain" description="YgjP-like metallopeptidase" evidence="1">
    <location>
        <begin position="14"/>
        <end position="223"/>
    </location>
</feature>
<evidence type="ECO:0000313" key="3">
    <source>
        <dbReference type="Proteomes" id="UP000033103"/>
    </source>
</evidence>
<accession>A0A0E3ZBX5</accession>
<dbReference type="InterPro" id="IPR002725">
    <property type="entry name" value="YgjP-like_metallopeptidase"/>
</dbReference>
<proteinExistence type="predicted"/>
<dbReference type="AlphaFoldDB" id="A0A0E3ZBX5"/>
<dbReference type="EMBL" id="CP011280">
    <property type="protein sequence ID" value="AKC96035.1"/>
    <property type="molecule type" value="Genomic_DNA"/>
</dbReference>
<dbReference type="KEGG" id="sns:VC03_06075"/>
<dbReference type="OrthoDB" id="9811177at2"/>
<evidence type="ECO:0000259" key="1">
    <source>
        <dbReference type="Pfam" id="PF01863"/>
    </source>
</evidence>
<gene>
    <name evidence="2" type="ORF">VC03_06075</name>
</gene>
<evidence type="ECO:0000313" key="2">
    <source>
        <dbReference type="EMBL" id="AKC96035.1"/>
    </source>
</evidence>
<dbReference type="RefSeq" id="WP_046329139.1">
    <property type="nucleotide sequence ID" value="NZ_CP011280.1"/>
</dbReference>
<dbReference type="Pfam" id="PF01863">
    <property type="entry name" value="YgjP-like"/>
    <property type="match status" value="1"/>
</dbReference>
<dbReference type="PANTHER" id="PTHR30399:SF1">
    <property type="entry name" value="UTP PYROPHOSPHATASE"/>
    <property type="match status" value="1"/>
</dbReference>
<dbReference type="InterPro" id="IPR053136">
    <property type="entry name" value="UTP_pyrophosphatase-like"/>
</dbReference>